<evidence type="ECO:0000259" key="2">
    <source>
        <dbReference type="Pfam" id="PF03551"/>
    </source>
</evidence>
<organism evidence="4 5">
    <name type="scientific">Pedococcus aerophilus</name>
    <dbReference type="NCBI Taxonomy" id="436356"/>
    <lineage>
        <taxon>Bacteria</taxon>
        <taxon>Bacillati</taxon>
        <taxon>Actinomycetota</taxon>
        <taxon>Actinomycetes</taxon>
        <taxon>Micrococcales</taxon>
        <taxon>Intrasporangiaceae</taxon>
        <taxon>Pedococcus</taxon>
    </lineage>
</organism>
<name>A0ABN3UWX6_9MICO</name>
<dbReference type="Pfam" id="PF10400">
    <property type="entry name" value="Vir_act_alpha_C"/>
    <property type="match status" value="1"/>
</dbReference>
<sequence>MSVRQGLLALLAQEPMYGAQLRTEFEARTGGTWPLNVGQVYTTLARLERDGLVEAAGADDEGRINYRLTRTGRAEVAQWWISPVDRETTPRDELVIKLALAVTVDGVDVHRVVQTQRTATLRHLQDLTRLKQRATTSLESDEASGSVDLAWLLVLENLIYAGEAEVRWLDHVEARLIREASRPRRQPRAIPTTDSEGSGAAGTPSDRHDTISTTLRGAP</sequence>
<dbReference type="RefSeq" id="WP_344194440.1">
    <property type="nucleotide sequence ID" value="NZ_BAAARN010000003.1"/>
</dbReference>
<gene>
    <name evidence="4" type="ORF">GCM10009867_27780</name>
</gene>
<evidence type="ECO:0000256" key="1">
    <source>
        <dbReference type="SAM" id="MobiDB-lite"/>
    </source>
</evidence>
<dbReference type="Proteomes" id="UP001501326">
    <property type="component" value="Unassembled WGS sequence"/>
</dbReference>
<dbReference type="PANTHER" id="PTHR43252">
    <property type="entry name" value="TRANSCRIPTIONAL REGULATOR YQJI"/>
    <property type="match status" value="1"/>
</dbReference>
<keyword evidence="5" id="KW-1185">Reference proteome</keyword>
<evidence type="ECO:0000259" key="3">
    <source>
        <dbReference type="Pfam" id="PF10400"/>
    </source>
</evidence>
<feature type="region of interest" description="Disordered" evidence="1">
    <location>
        <begin position="180"/>
        <end position="219"/>
    </location>
</feature>
<comment type="caution">
    <text evidence="4">The sequence shown here is derived from an EMBL/GenBank/DDBJ whole genome shotgun (WGS) entry which is preliminary data.</text>
</comment>
<accession>A0ABN3UWX6</accession>
<dbReference type="InterPro" id="IPR018309">
    <property type="entry name" value="Tscrpt_reg_PadR_C"/>
</dbReference>
<evidence type="ECO:0000313" key="4">
    <source>
        <dbReference type="EMBL" id="GAA2738062.1"/>
    </source>
</evidence>
<evidence type="ECO:0000313" key="5">
    <source>
        <dbReference type="Proteomes" id="UP001501326"/>
    </source>
</evidence>
<protein>
    <submittedName>
        <fullName evidence="4">Helix-turn-helix transcriptional regulator</fullName>
    </submittedName>
</protein>
<feature type="domain" description="Transcription regulator PadR N-terminal" evidence="2">
    <location>
        <begin position="7"/>
        <end position="77"/>
    </location>
</feature>
<reference evidence="4 5" key="1">
    <citation type="journal article" date="2019" name="Int. J. Syst. Evol. Microbiol.">
        <title>The Global Catalogue of Microorganisms (GCM) 10K type strain sequencing project: providing services to taxonomists for standard genome sequencing and annotation.</title>
        <authorList>
            <consortium name="The Broad Institute Genomics Platform"/>
            <consortium name="The Broad Institute Genome Sequencing Center for Infectious Disease"/>
            <person name="Wu L."/>
            <person name="Ma J."/>
        </authorList>
    </citation>
    <scope>NUCLEOTIDE SEQUENCE [LARGE SCALE GENOMIC DNA]</scope>
    <source>
        <strain evidence="4 5">JCM 16378</strain>
    </source>
</reference>
<dbReference type="SUPFAM" id="SSF46785">
    <property type="entry name" value="Winged helix' DNA-binding domain"/>
    <property type="match status" value="1"/>
</dbReference>
<dbReference type="InterPro" id="IPR005149">
    <property type="entry name" value="Tscrpt_reg_PadR_N"/>
</dbReference>
<dbReference type="InterPro" id="IPR036390">
    <property type="entry name" value="WH_DNA-bd_sf"/>
</dbReference>
<proteinExistence type="predicted"/>
<dbReference type="InterPro" id="IPR036388">
    <property type="entry name" value="WH-like_DNA-bd_sf"/>
</dbReference>
<feature type="domain" description="Transcription regulator PadR C-terminal" evidence="3">
    <location>
        <begin position="91"/>
        <end position="176"/>
    </location>
</feature>
<dbReference type="PANTHER" id="PTHR43252:SF6">
    <property type="entry name" value="NEGATIVE TRANSCRIPTION REGULATOR PADR"/>
    <property type="match status" value="1"/>
</dbReference>
<dbReference type="Gene3D" id="1.10.10.10">
    <property type="entry name" value="Winged helix-like DNA-binding domain superfamily/Winged helix DNA-binding domain"/>
    <property type="match status" value="1"/>
</dbReference>
<dbReference type="Pfam" id="PF03551">
    <property type="entry name" value="PadR"/>
    <property type="match status" value="1"/>
</dbReference>
<dbReference type="EMBL" id="BAAARN010000003">
    <property type="protein sequence ID" value="GAA2738062.1"/>
    <property type="molecule type" value="Genomic_DNA"/>
</dbReference>